<dbReference type="Gene3D" id="1.10.510.10">
    <property type="entry name" value="Transferase(Phosphotransferase) domain 1"/>
    <property type="match status" value="1"/>
</dbReference>
<dbReference type="PROSITE" id="PS50011">
    <property type="entry name" value="PROTEIN_KINASE_DOM"/>
    <property type="match status" value="1"/>
</dbReference>
<proteinExistence type="predicted"/>
<keyword evidence="3" id="KW-1185">Reference proteome</keyword>
<gene>
    <name evidence="2" type="ORF">KFK09_012241</name>
</gene>
<dbReference type="PANTHER" id="PTHR43173">
    <property type="entry name" value="ABC1 FAMILY PROTEIN"/>
    <property type="match status" value="1"/>
</dbReference>
<dbReference type="InterPro" id="IPR004147">
    <property type="entry name" value="ABC1_dom"/>
</dbReference>
<dbReference type="InterPro" id="IPR051130">
    <property type="entry name" value="Mito_struct-func_regulator"/>
</dbReference>
<sequence>MIAPQCFVLCIGEKLSFIFGRPCFASKDRMSLKEKFSDRWKPFERSLQFWVRAVDIYVGYKVCQLRTRLVRDAGEQEAMWERQHVLAAEKMYLLCSELGGFFLKAAQIFGKPDLAPAAWVRRLVTLCDRAPETPFKVVQQVVEEELGKKFDEVFERFDVEPVGSASIAQVHRARLRNAKTDVAVKVQHPGGELLMMIDIHNLQAFAKFLQKEINFDLFSLTKEVEKQIRYEFDFRREAEAMERIRIFFRTNNRAAPVLVPRVINGMVTRKVLVMEFIHGIPIMNLGDAIAQRGIDPRGKLATAAKQKILENLTLAYGQMILKSGFFHADPHPGNILICKDSKVALLDYGQVKQLPDCLRLGFANLVVAIAEKNPSKAAQSYRELGIETLNSDNDEEELLQLAMKMFDTKLPGGITTLSPFSEESSLKKISVQSFPEELFSVLRTMQLLRGLSVGMGISYSCAEQWRPLAQEALYRAGRLKDGSFKAQQRSGFLQTVFRRRKMFNQQQ</sequence>
<dbReference type="OrthoDB" id="427480at2759"/>
<reference evidence="2" key="1">
    <citation type="journal article" date="2022" name="Front. Genet.">
        <title>Chromosome-Scale Assembly of the Dendrobium nobile Genome Provides Insights Into the Molecular Mechanism of the Biosynthesis of the Medicinal Active Ingredient of Dendrobium.</title>
        <authorList>
            <person name="Xu Q."/>
            <person name="Niu S.-C."/>
            <person name="Li K.-L."/>
            <person name="Zheng P.-J."/>
            <person name="Zhang X.-J."/>
            <person name="Jia Y."/>
            <person name="Liu Y."/>
            <person name="Niu Y.-X."/>
            <person name="Yu L.-H."/>
            <person name="Chen D.-F."/>
            <person name="Zhang G.-Q."/>
        </authorList>
    </citation>
    <scope>NUCLEOTIDE SEQUENCE</scope>
    <source>
        <tissue evidence="2">Leaf</tissue>
    </source>
</reference>
<feature type="domain" description="Protein kinase" evidence="1">
    <location>
        <begin position="156"/>
        <end position="493"/>
    </location>
</feature>
<comment type="caution">
    <text evidence="2">The sequence shown here is derived from an EMBL/GenBank/DDBJ whole genome shotgun (WGS) entry which is preliminary data.</text>
</comment>
<dbReference type="GO" id="GO:0005524">
    <property type="term" value="F:ATP binding"/>
    <property type="evidence" value="ECO:0007669"/>
    <property type="project" value="InterPro"/>
</dbReference>
<accession>A0A8T3BIB9</accession>
<dbReference type="GO" id="GO:0004672">
    <property type="term" value="F:protein kinase activity"/>
    <property type="evidence" value="ECO:0007669"/>
    <property type="project" value="InterPro"/>
</dbReference>
<dbReference type="EMBL" id="JAGYWB010000009">
    <property type="protein sequence ID" value="KAI0511611.1"/>
    <property type="molecule type" value="Genomic_DNA"/>
</dbReference>
<dbReference type="Proteomes" id="UP000829196">
    <property type="component" value="Unassembled WGS sequence"/>
</dbReference>
<evidence type="ECO:0000313" key="3">
    <source>
        <dbReference type="Proteomes" id="UP000829196"/>
    </source>
</evidence>
<evidence type="ECO:0000313" key="2">
    <source>
        <dbReference type="EMBL" id="KAI0511611.1"/>
    </source>
</evidence>
<protein>
    <recommendedName>
        <fullName evidence="1">Protein kinase domain-containing protein</fullName>
    </recommendedName>
</protein>
<dbReference type="SUPFAM" id="SSF56112">
    <property type="entry name" value="Protein kinase-like (PK-like)"/>
    <property type="match status" value="1"/>
</dbReference>
<dbReference type="PANTHER" id="PTHR43173:SF12">
    <property type="entry name" value="PROTEIN KINASE SUPERFAMILY PROTEIN"/>
    <property type="match status" value="1"/>
</dbReference>
<organism evidence="2 3">
    <name type="scientific">Dendrobium nobile</name>
    <name type="common">Orchid</name>
    <dbReference type="NCBI Taxonomy" id="94219"/>
    <lineage>
        <taxon>Eukaryota</taxon>
        <taxon>Viridiplantae</taxon>
        <taxon>Streptophyta</taxon>
        <taxon>Embryophyta</taxon>
        <taxon>Tracheophyta</taxon>
        <taxon>Spermatophyta</taxon>
        <taxon>Magnoliopsida</taxon>
        <taxon>Liliopsida</taxon>
        <taxon>Asparagales</taxon>
        <taxon>Orchidaceae</taxon>
        <taxon>Epidendroideae</taxon>
        <taxon>Malaxideae</taxon>
        <taxon>Dendrobiinae</taxon>
        <taxon>Dendrobium</taxon>
    </lineage>
</organism>
<dbReference type="SMR" id="A0A8T3BIB9"/>
<dbReference type="AlphaFoldDB" id="A0A8T3BIB9"/>
<name>A0A8T3BIB9_DENNO</name>
<dbReference type="InterPro" id="IPR000719">
    <property type="entry name" value="Prot_kinase_dom"/>
</dbReference>
<dbReference type="InterPro" id="IPR011009">
    <property type="entry name" value="Kinase-like_dom_sf"/>
</dbReference>
<evidence type="ECO:0000259" key="1">
    <source>
        <dbReference type="PROSITE" id="PS50011"/>
    </source>
</evidence>
<dbReference type="CDD" id="cd05121">
    <property type="entry name" value="ABC1_ADCK3-like"/>
    <property type="match status" value="1"/>
</dbReference>
<dbReference type="Pfam" id="PF03109">
    <property type="entry name" value="ABC1"/>
    <property type="match status" value="1"/>
</dbReference>